<evidence type="ECO:0000256" key="1">
    <source>
        <dbReference type="ARBA" id="ARBA00023125"/>
    </source>
</evidence>
<dbReference type="Pfam" id="PF25340">
    <property type="entry name" value="BCD_RFX"/>
    <property type="match status" value="1"/>
</dbReference>
<dbReference type="eggNOG" id="KOG3712">
    <property type="taxonomic scope" value="Eukaryota"/>
</dbReference>
<dbReference type="OrthoDB" id="10056949at2759"/>
<dbReference type="EMBL" id="CAUH01006514">
    <property type="protein sequence ID" value="CCU82547.1"/>
    <property type="molecule type" value="Genomic_DNA"/>
</dbReference>
<dbReference type="Pfam" id="PF02257">
    <property type="entry name" value="RFX_DNA_binding"/>
    <property type="match status" value="1"/>
</dbReference>
<name>N1JJV6_BLUG1</name>
<evidence type="ECO:0000256" key="2">
    <source>
        <dbReference type="SAM" id="MobiDB-lite"/>
    </source>
</evidence>
<proteinExistence type="predicted"/>
<dbReference type="InterPro" id="IPR036390">
    <property type="entry name" value="WH_DNA-bd_sf"/>
</dbReference>
<dbReference type="InterPro" id="IPR003150">
    <property type="entry name" value="DNA-bd_RFX"/>
</dbReference>
<dbReference type="PROSITE" id="PS51526">
    <property type="entry name" value="RFX_DBD"/>
    <property type="match status" value="1"/>
</dbReference>
<organism evidence="4 5">
    <name type="scientific">Blumeria graminis f. sp. hordei (strain DH14)</name>
    <name type="common">Barley powdery mildew</name>
    <name type="synonym">Oidium monilioides f. sp. hordei</name>
    <dbReference type="NCBI Taxonomy" id="546991"/>
    <lineage>
        <taxon>Eukaryota</taxon>
        <taxon>Fungi</taxon>
        <taxon>Dikarya</taxon>
        <taxon>Ascomycota</taxon>
        <taxon>Pezizomycotina</taxon>
        <taxon>Leotiomycetes</taxon>
        <taxon>Erysiphales</taxon>
        <taxon>Erysiphaceae</taxon>
        <taxon>Blumeria</taxon>
        <taxon>Blumeria hordei</taxon>
    </lineage>
</organism>
<dbReference type="SUPFAM" id="SSF46785">
    <property type="entry name" value="Winged helix' DNA-binding domain"/>
    <property type="match status" value="1"/>
</dbReference>
<keyword evidence="5" id="KW-1185">Reference proteome</keyword>
<dbReference type="InterPro" id="IPR039779">
    <property type="entry name" value="RFX-like"/>
</dbReference>
<feature type="region of interest" description="Disordered" evidence="2">
    <location>
        <begin position="773"/>
        <end position="803"/>
    </location>
</feature>
<dbReference type="InParanoid" id="N1JJV6"/>
<evidence type="ECO:0000313" key="4">
    <source>
        <dbReference type="EMBL" id="CCU82547.1"/>
    </source>
</evidence>
<dbReference type="STRING" id="546991.N1JJV6"/>
<reference evidence="4 5" key="1">
    <citation type="journal article" date="2010" name="Science">
        <title>Genome expansion and gene loss in powdery mildew fungi reveal tradeoffs in extreme parasitism.</title>
        <authorList>
            <person name="Spanu P.D."/>
            <person name="Abbott J.C."/>
            <person name="Amselem J."/>
            <person name="Burgis T.A."/>
            <person name="Soanes D.M."/>
            <person name="Stueber K."/>
            <person name="Ver Loren van Themaat E."/>
            <person name="Brown J.K.M."/>
            <person name="Butcher S.A."/>
            <person name="Gurr S.J."/>
            <person name="Lebrun M.-H."/>
            <person name="Ridout C.J."/>
            <person name="Schulze-Lefert P."/>
            <person name="Talbot N.J."/>
            <person name="Ahmadinejad N."/>
            <person name="Ametz C."/>
            <person name="Barton G.R."/>
            <person name="Benjdia M."/>
            <person name="Bidzinski P."/>
            <person name="Bindschedler L.V."/>
            <person name="Both M."/>
            <person name="Brewer M.T."/>
            <person name="Cadle-Davidson L."/>
            <person name="Cadle-Davidson M.M."/>
            <person name="Collemare J."/>
            <person name="Cramer R."/>
            <person name="Frenkel O."/>
            <person name="Godfrey D."/>
            <person name="Harriman J."/>
            <person name="Hoede C."/>
            <person name="King B.C."/>
            <person name="Klages S."/>
            <person name="Kleemann J."/>
            <person name="Knoll D."/>
            <person name="Koti P.S."/>
            <person name="Kreplak J."/>
            <person name="Lopez-Ruiz F.J."/>
            <person name="Lu X."/>
            <person name="Maekawa T."/>
            <person name="Mahanil S."/>
            <person name="Micali C."/>
            <person name="Milgroom M.G."/>
            <person name="Montana G."/>
            <person name="Noir S."/>
            <person name="O'Connell R.J."/>
            <person name="Oberhaensli S."/>
            <person name="Parlange F."/>
            <person name="Pedersen C."/>
            <person name="Quesneville H."/>
            <person name="Reinhardt R."/>
            <person name="Rott M."/>
            <person name="Sacristan S."/>
            <person name="Schmidt S.M."/>
            <person name="Schoen M."/>
            <person name="Skamnioti P."/>
            <person name="Sommer H."/>
            <person name="Stephens A."/>
            <person name="Takahara H."/>
            <person name="Thordal-Christensen H."/>
            <person name="Vigouroux M."/>
            <person name="Wessling R."/>
            <person name="Wicker T."/>
            <person name="Panstruga R."/>
        </authorList>
    </citation>
    <scope>NUCLEOTIDE SEQUENCE [LARGE SCALE GENOMIC DNA]</scope>
    <source>
        <strain evidence="4">DH14</strain>
    </source>
</reference>
<feature type="domain" description="RFX-type winged-helix" evidence="3">
    <location>
        <begin position="279"/>
        <end position="354"/>
    </location>
</feature>
<accession>N1JJV6</accession>
<evidence type="ECO:0000259" key="3">
    <source>
        <dbReference type="PROSITE" id="PS51526"/>
    </source>
</evidence>
<keyword evidence="1" id="KW-0238">DNA-binding</keyword>
<dbReference type="Proteomes" id="UP000015441">
    <property type="component" value="Unassembled WGS sequence"/>
</dbReference>
<dbReference type="HOGENOM" id="CLU_011526_0_0_1"/>
<dbReference type="AlphaFoldDB" id="N1JJV6"/>
<feature type="compositionally biased region" description="Polar residues" evidence="2">
    <location>
        <begin position="786"/>
        <end position="803"/>
    </location>
</feature>
<dbReference type="GO" id="GO:0000978">
    <property type="term" value="F:RNA polymerase II cis-regulatory region sequence-specific DNA binding"/>
    <property type="evidence" value="ECO:0007669"/>
    <property type="project" value="TreeGrafter"/>
</dbReference>
<feature type="compositionally biased region" description="Basic and acidic residues" evidence="2">
    <location>
        <begin position="776"/>
        <end position="785"/>
    </location>
</feature>
<sequence>MVHEINKITRHLALTDKGAVTLLNTFLVALAYGPSLVVANSNYEDAYIISHLKHPSYCSNNPDQTALEIRSINAQSRSRNLAAAKIKKRPLSRTSTASVRSGTTQAVVEHVADSATADFHRQWFEQNTHIQPRFGSLGHQMTSEDIFMQSVPHLQNSREYEIDPSLGNSQHNGNLAYHHEMPYRQEMGRQPILTDVYNVNYADGDSHILDGRSDEQEDIESVAGASGTTKKASKSSAANELEMRQLFQANKHRSLPDIATELHGNERGPQSERQRQINMYHYRINQVCSKGKGSVPRGRVYSNYVSRCATERVTVLNPASFGKLVRVLFPGLKTRRLGVRGESKYHYVNFSLADDQPDFTDSQKIQIIQNSNEPPHSFATGFNMPPKSSHQSGRRGLSPPRAPHMPALLPQKKESYVRPHSLYHRPDVSNISQLESWSNKISQPLRFSPLHEQTASGNEPIELPKIDRHIPIGTDPDSASALTALYRSHCTSLVDALRFCKEKTFFHLFSSFHGTLTMPVQKLFSHREIAPWIEECDFVMYQKMMRVVAPLTLQVAPKPVLDSLRNISERLVSHIHSCFQGHPAHVLQAKAAPATLFAGLLDRELRVNLTAHAAANMLSNPANRDQMYEEWITMVRTRKIAECVPTRGMDDVVRVLLSELRNLLNPVNVDWELESRTLYGEMALRNRQHQASEQPESTIENVLDRWVNLLASLPAKFPYASHSEIVWCVQSVGTAVMRDITISQGKSFGAWWVTKCWIDEMIVFMAEQGGFMEQKTSSDSRRQSNEIHPTSSEHTYHNGQYNNGSEDVLRNVNNLDGSISMLSHSELIDQGDTNNMTNHDDSGIGLRTPDDDFAAAKYECDKVTERLQDPVLLHHGLPMSTLI</sequence>
<protein>
    <recommendedName>
        <fullName evidence="3">RFX-type winged-helix domain-containing protein</fullName>
    </recommendedName>
</protein>
<comment type="caution">
    <text evidence="4">The sequence shown here is derived from an EMBL/GenBank/DDBJ whole genome shotgun (WGS) entry which is preliminary data.</text>
</comment>
<feature type="compositionally biased region" description="Low complexity" evidence="2">
    <location>
        <begin position="223"/>
        <end position="237"/>
    </location>
</feature>
<feature type="region of interest" description="Disordered" evidence="2">
    <location>
        <begin position="372"/>
        <end position="407"/>
    </location>
</feature>
<feature type="region of interest" description="Disordered" evidence="2">
    <location>
        <begin position="207"/>
        <end position="237"/>
    </location>
</feature>
<dbReference type="PANTHER" id="PTHR12619:SF5">
    <property type="entry name" value="TRANSCRIPTION FACTOR RFX4"/>
    <property type="match status" value="1"/>
</dbReference>
<dbReference type="Gene3D" id="1.10.10.10">
    <property type="entry name" value="Winged helix-like DNA-binding domain superfamily/Winged helix DNA-binding domain"/>
    <property type="match status" value="1"/>
</dbReference>
<gene>
    <name evidence="4" type="ORF">BGHDH14_bgh05888</name>
</gene>
<dbReference type="InterPro" id="IPR057321">
    <property type="entry name" value="RFX1-4/6/8-like_BCD"/>
</dbReference>
<dbReference type="FunFam" id="1.10.10.10:FF:000119">
    <property type="entry name" value="DNA damage and replication checkpoint protein"/>
    <property type="match status" value="1"/>
</dbReference>
<dbReference type="GO" id="GO:0000981">
    <property type="term" value="F:DNA-binding transcription factor activity, RNA polymerase II-specific"/>
    <property type="evidence" value="ECO:0007669"/>
    <property type="project" value="TreeGrafter"/>
</dbReference>
<dbReference type="InterPro" id="IPR036388">
    <property type="entry name" value="WH-like_DNA-bd_sf"/>
</dbReference>
<evidence type="ECO:0000313" key="5">
    <source>
        <dbReference type="Proteomes" id="UP000015441"/>
    </source>
</evidence>
<dbReference type="PANTHER" id="PTHR12619">
    <property type="entry name" value="RFX TRANSCRIPTION FACTOR FAMILY"/>
    <property type="match status" value="1"/>
</dbReference>